<proteinExistence type="inferred from homology"/>
<comment type="caution">
    <text evidence="15">The sequence shown here is derived from an EMBL/GenBank/DDBJ whole genome shotgun (WGS) entry which is preliminary data.</text>
</comment>
<organism evidence="15 16">
    <name type="scientific">Acorus gramineus</name>
    <name type="common">Dwarf sweet flag</name>
    <dbReference type="NCBI Taxonomy" id="55184"/>
    <lineage>
        <taxon>Eukaryota</taxon>
        <taxon>Viridiplantae</taxon>
        <taxon>Streptophyta</taxon>
        <taxon>Embryophyta</taxon>
        <taxon>Tracheophyta</taxon>
        <taxon>Spermatophyta</taxon>
        <taxon>Magnoliopsida</taxon>
        <taxon>Liliopsida</taxon>
        <taxon>Acoraceae</taxon>
        <taxon>Acorus</taxon>
    </lineage>
</organism>
<dbReference type="Gene3D" id="3.30.40.10">
    <property type="entry name" value="Zinc/RING finger domain, C3HC4 (zinc finger)"/>
    <property type="match status" value="1"/>
</dbReference>
<dbReference type="SMART" id="SM00647">
    <property type="entry name" value="IBR"/>
    <property type="match status" value="2"/>
</dbReference>
<keyword evidence="10" id="KW-0833">Ubl conjugation pathway</keyword>
<evidence type="ECO:0000256" key="4">
    <source>
        <dbReference type="ARBA" id="ARBA00005884"/>
    </source>
</evidence>
<comment type="similarity">
    <text evidence="4">Belongs to the RBR family. Ariadne subfamily.</text>
</comment>
<dbReference type="GO" id="GO:0008270">
    <property type="term" value="F:zinc ion binding"/>
    <property type="evidence" value="ECO:0007669"/>
    <property type="project" value="UniProtKB-KW"/>
</dbReference>
<evidence type="ECO:0000313" key="16">
    <source>
        <dbReference type="Proteomes" id="UP001179952"/>
    </source>
</evidence>
<comment type="catalytic activity">
    <reaction evidence="1">
        <text>[E2 ubiquitin-conjugating enzyme]-S-ubiquitinyl-L-cysteine + [acceptor protein]-L-lysine = [E2 ubiquitin-conjugating enzyme]-L-cysteine + [acceptor protein]-N(6)-ubiquitinyl-L-lysine.</text>
        <dbReference type="EC" id="2.3.2.31"/>
    </reaction>
</comment>
<dbReference type="InterPro" id="IPR044066">
    <property type="entry name" value="TRIAD_supradom"/>
</dbReference>
<reference evidence="15" key="2">
    <citation type="submission" date="2023-06" db="EMBL/GenBank/DDBJ databases">
        <authorList>
            <person name="Ma L."/>
            <person name="Liu K.-W."/>
            <person name="Li Z."/>
            <person name="Hsiao Y.-Y."/>
            <person name="Qi Y."/>
            <person name="Fu T."/>
            <person name="Tang G."/>
            <person name="Zhang D."/>
            <person name="Sun W.-H."/>
            <person name="Liu D.-K."/>
            <person name="Li Y."/>
            <person name="Chen G.-Z."/>
            <person name="Liu X.-D."/>
            <person name="Liao X.-Y."/>
            <person name="Jiang Y.-T."/>
            <person name="Yu X."/>
            <person name="Hao Y."/>
            <person name="Huang J."/>
            <person name="Zhao X.-W."/>
            <person name="Ke S."/>
            <person name="Chen Y.-Y."/>
            <person name="Wu W.-L."/>
            <person name="Hsu J.-L."/>
            <person name="Lin Y.-F."/>
            <person name="Huang M.-D."/>
            <person name="Li C.-Y."/>
            <person name="Huang L."/>
            <person name="Wang Z.-W."/>
            <person name="Zhao X."/>
            <person name="Zhong W.-Y."/>
            <person name="Peng D.-H."/>
            <person name="Ahmad S."/>
            <person name="Lan S."/>
            <person name="Zhang J.-S."/>
            <person name="Tsai W.-C."/>
            <person name="Van De Peer Y."/>
            <person name="Liu Z.-J."/>
        </authorList>
    </citation>
    <scope>NUCLEOTIDE SEQUENCE</scope>
    <source>
        <strain evidence="15">SCP</strain>
        <tissue evidence="15">Leaves</tissue>
    </source>
</reference>
<evidence type="ECO:0000256" key="8">
    <source>
        <dbReference type="ARBA" id="ARBA00022737"/>
    </source>
</evidence>
<dbReference type="Proteomes" id="UP001179952">
    <property type="component" value="Unassembled WGS sequence"/>
</dbReference>
<evidence type="ECO:0000259" key="14">
    <source>
        <dbReference type="PROSITE" id="PS51873"/>
    </source>
</evidence>
<dbReference type="InterPro" id="IPR031127">
    <property type="entry name" value="E3_UB_ligase_RBR"/>
</dbReference>
<protein>
    <recommendedName>
        <fullName evidence="5">RBR-type E3 ubiquitin transferase</fullName>
        <ecNumber evidence="5">2.3.2.31</ecNumber>
    </recommendedName>
</protein>
<dbReference type="Pfam" id="PF01485">
    <property type="entry name" value="IBR"/>
    <property type="match status" value="2"/>
</dbReference>
<dbReference type="CDD" id="cd22584">
    <property type="entry name" value="Rcat_RBR_unk"/>
    <property type="match status" value="1"/>
</dbReference>
<dbReference type="GO" id="GO:0061630">
    <property type="term" value="F:ubiquitin protein ligase activity"/>
    <property type="evidence" value="ECO:0007669"/>
    <property type="project" value="UniProtKB-EC"/>
</dbReference>
<comment type="function">
    <text evidence="3">Might act as an E3 ubiquitin-protein ligase, or as part of E3 complex, which accepts ubiquitin from specific E2 ubiquitin-conjugating enzymes and then transfers it to substrates.</text>
</comment>
<evidence type="ECO:0000256" key="3">
    <source>
        <dbReference type="ARBA" id="ARBA00003976"/>
    </source>
</evidence>
<dbReference type="GO" id="GO:0016567">
    <property type="term" value="P:protein ubiquitination"/>
    <property type="evidence" value="ECO:0007669"/>
    <property type="project" value="InterPro"/>
</dbReference>
<evidence type="ECO:0000256" key="7">
    <source>
        <dbReference type="ARBA" id="ARBA00022723"/>
    </source>
</evidence>
<dbReference type="AlphaFoldDB" id="A0AAV9AHA2"/>
<dbReference type="PROSITE" id="PS51873">
    <property type="entry name" value="TRIAD"/>
    <property type="match status" value="1"/>
</dbReference>
<dbReference type="InterPro" id="IPR013083">
    <property type="entry name" value="Znf_RING/FYVE/PHD"/>
</dbReference>
<dbReference type="EMBL" id="JAUJYN010000009">
    <property type="protein sequence ID" value="KAK1263391.1"/>
    <property type="molecule type" value="Genomic_DNA"/>
</dbReference>
<accession>A0AAV9AHA2</accession>
<evidence type="ECO:0000259" key="13">
    <source>
        <dbReference type="PROSITE" id="PS50089"/>
    </source>
</evidence>
<evidence type="ECO:0000256" key="9">
    <source>
        <dbReference type="ARBA" id="ARBA00022771"/>
    </source>
</evidence>
<dbReference type="Gene3D" id="1.20.120.1750">
    <property type="match status" value="1"/>
</dbReference>
<keyword evidence="8" id="KW-0677">Repeat</keyword>
<dbReference type="SUPFAM" id="SSF57850">
    <property type="entry name" value="RING/U-box"/>
    <property type="match status" value="3"/>
</dbReference>
<evidence type="ECO:0000256" key="1">
    <source>
        <dbReference type="ARBA" id="ARBA00001798"/>
    </source>
</evidence>
<evidence type="ECO:0000313" key="15">
    <source>
        <dbReference type="EMBL" id="KAK1263391.1"/>
    </source>
</evidence>
<feature type="domain" description="RING-type" evidence="13">
    <location>
        <begin position="49"/>
        <end position="94"/>
    </location>
</feature>
<evidence type="ECO:0000256" key="5">
    <source>
        <dbReference type="ARBA" id="ARBA00012251"/>
    </source>
</evidence>
<comment type="cofactor">
    <cofactor evidence="2">
        <name>Zn(2+)</name>
        <dbReference type="ChEBI" id="CHEBI:29105"/>
    </cofactor>
</comment>
<evidence type="ECO:0000256" key="10">
    <source>
        <dbReference type="ARBA" id="ARBA00022786"/>
    </source>
</evidence>
<sequence length="252" mass="29145">MALISVISDKEIYPHSDETYAEELQLQEVLMCFSSITTTTTTTTLTLNCMICMEDKSLEEMFDNEICDHLFCLDCIIQHIDSKIQENISSIRCPKPECHAVLVPEACKEFLPSEVFERWNKALCETAIVGERRMYCPYRDCNAFMVYDSEEEVIRESECPNCNRMFCVQCDVPWHSEMSCEEFQALGAHERDPDDLVLMRLVEGQRWRRCPVCVVFVEKTEGCPHFSCRCGHEFCQGCGSAWSQSHYNCQNN</sequence>
<dbReference type="CDD" id="cd22582">
    <property type="entry name" value="BRcat_RBR_unk"/>
    <property type="match status" value="1"/>
</dbReference>
<evidence type="ECO:0000256" key="12">
    <source>
        <dbReference type="PROSITE-ProRule" id="PRU00175"/>
    </source>
</evidence>
<dbReference type="InterPro" id="IPR002867">
    <property type="entry name" value="IBR_dom"/>
</dbReference>
<dbReference type="PROSITE" id="PS50089">
    <property type="entry name" value="ZF_RING_2"/>
    <property type="match status" value="1"/>
</dbReference>
<evidence type="ECO:0000256" key="6">
    <source>
        <dbReference type="ARBA" id="ARBA00022679"/>
    </source>
</evidence>
<dbReference type="PROSITE" id="PS00518">
    <property type="entry name" value="ZF_RING_1"/>
    <property type="match status" value="1"/>
</dbReference>
<keyword evidence="16" id="KW-1185">Reference proteome</keyword>
<keyword evidence="6" id="KW-0808">Transferase</keyword>
<dbReference type="InterPro" id="IPR001841">
    <property type="entry name" value="Znf_RING"/>
</dbReference>
<keyword evidence="11" id="KW-0862">Zinc</keyword>
<dbReference type="FunFam" id="3.30.40.10:FF:000230">
    <property type="entry name" value="RBR-type E3 ubiquitin transferase"/>
    <property type="match status" value="1"/>
</dbReference>
<reference evidence="15" key="1">
    <citation type="journal article" date="2023" name="Nat. Commun.">
        <title>Diploid and tetraploid genomes of Acorus and the evolution of monocots.</title>
        <authorList>
            <person name="Ma L."/>
            <person name="Liu K.W."/>
            <person name="Li Z."/>
            <person name="Hsiao Y.Y."/>
            <person name="Qi Y."/>
            <person name="Fu T."/>
            <person name="Tang G.D."/>
            <person name="Zhang D."/>
            <person name="Sun W.H."/>
            <person name="Liu D.K."/>
            <person name="Li Y."/>
            <person name="Chen G.Z."/>
            <person name="Liu X.D."/>
            <person name="Liao X.Y."/>
            <person name="Jiang Y.T."/>
            <person name="Yu X."/>
            <person name="Hao Y."/>
            <person name="Huang J."/>
            <person name="Zhao X.W."/>
            <person name="Ke S."/>
            <person name="Chen Y.Y."/>
            <person name="Wu W.L."/>
            <person name="Hsu J.L."/>
            <person name="Lin Y.F."/>
            <person name="Huang M.D."/>
            <person name="Li C.Y."/>
            <person name="Huang L."/>
            <person name="Wang Z.W."/>
            <person name="Zhao X."/>
            <person name="Zhong W.Y."/>
            <person name="Peng D.H."/>
            <person name="Ahmad S."/>
            <person name="Lan S."/>
            <person name="Zhang J.S."/>
            <person name="Tsai W.C."/>
            <person name="Van de Peer Y."/>
            <person name="Liu Z.J."/>
        </authorList>
    </citation>
    <scope>NUCLEOTIDE SEQUENCE</scope>
    <source>
        <strain evidence="15">SCP</strain>
    </source>
</reference>
<evidence type="ECO:0000256" key="11">
    <source>
        <dbReference type="ARBA" id="ARBA00022833"/>
    </source>
</evidence>
<gene>
    <name evidence="15" type="ORF">QJS04_geneDACA013580</name>
</gene>
<dbReference type="EC" id="2.3.2.31" evidence="5"/>
<keyword evidence="9 12" id="KW-0863">Zinc-finger</keyword>
<evidence type="ECO:0000256" key="2">
    <source>
        <dbReference type="ARBA" id="ARBA00001947"/>
    </source>
</evidence>
<feature type="domain" description="RING-type" evidence="14">
    <location>
        <begin position="45"/>
        <end position="252"/>
    </location>
</feature>
<keyword evidence="7" id="KW-0479">Metal-binding</keyword>
<dbReference type="PANTHER" id="PTHR11685">
    <property type="entry name" value="RBR FAMILY RING FINGER AND IBR DOMAIN-CONTAINING"/>
    <property type="match status" value="1"/>
</dbReference>
<name>A0AAV9AHA2_ACOGR</name>
<dbReference type="InterPro" id="IPR017907">
    <property type="entry name" value="Znf_RING_CS"/>
</dbReference>